<dbReference type="AlphaFoldDB" id="A0A150Y102"/>
<dbReference type="Gene3D" id="3.40.50.300">
    <property type="entry name" value="P-loop containing nucleotide triphosphate hydrolases"/>
    <property type="match status" value="1"/>
</dbReference>
<protein>
    <recommendedName>
        <fullName evidence="3">HPr kinase/phosphorylase C-terminal domain-containing protein</fullName>
    </recommendedName>
</protein>
<gene>
    <name evidence="1" type="ORF">AWW67_01305</name>
</gene>
<name>A0A150Y102_9BACT</name>
<organism evidence="1 2">
    <name type="scientific">Roseivirga seohaensis</name>
    <dbReference type="NCBI Taxonomy" id="1914963"/>
    <lineage>
        <taxon>Bacteria</taxon>
        <taxon>Pseudomonadati</taxon>
        <taxon>Bacteroidota</taxon>
        <taxon>Cytophagia</taxon>
        <taxon>Cytophagales</taxon>
        <taxon>Roseivirgaceae</taxon>
        <taxon>Roseivirga</taxon>
    </lineage>
</organism>
<comment type="caution">
    <text evidence="1">The sequence shown here is derived from an EMBL/GenBank/DDBJ whole genome shotgun (WGS) entry which is preliminary data.</text>
</comment>
<dbReference type="STRING" id="1914963.AWW67_01305"/>
<accession>A0A150Y102</accession>
<reference evidence="1 2" key="1">
    <citation type="submission" date="2016-01" db="EMBL/GenBank/DDBJ databases">
        <title>Genome sequencing of Roseivirga seohaensis SW-152.</title>
        <authorList>
            <person name="Selvaratnam C."/>
            <person name="Thevarajoo S."/>
            <person name="Goh K.M."/>
            <person name="Ee R."/>
            <person name="Chan K.-G."/>
            <person name="Chong C.S."/>
        </authorList>
    </citation>
    <scope>NUCLEOTIDE SEQUENCE [LARGE SCALE GENOMIC DNA]</scope>
    <source>
        <strain evidence="1 2">SW-152</strain>
    </source>
</reference>
<dbReference type="SUPFAM" id="SSF53795">
    <property type="entry name" value="PEP carboxykinase-like"/>
    <property type="match status" value="1"/>
</dbReference>
<evidence type="ECO:0008006" key="3">
    <source>
        <dbReference type="Google" id="ProtNLM"/>
    </source>
</evidence>
<proteinExistence type="predicted"/>
<dbReference type="Proteomes" id="UP000075663">
    <property type="component" value="Unassembled WGS sequence"/>
</dbReference>
<dbReference type="EMBL" id="LRPB01000012">
    <property type="protein sequence ID" value="KYG84709.1"/>
    <property type="molecule type" value="Genomic_DNA"/>
</dbReference>
<sequence length="308" mass="34710">MTKFHYRIYGFIVQSNQALPSIPDLSQCKERVDVQVEINTLSVPDSLGNNTRYFSYHDETLKVWSNRANILMDYSVGLKAWIKQDNQILIETRNDLNLKVTKQILLQGVLGLWLLMRGKFAIHGCAIRKDKEAIIFAGVSGVGKSTIATACYDLGYSILSDDVSLIELSTSQPPLVVPSFPIIKITPETLRIVGNKNQSKLNHIPIVNKFEAQLGDQFCSEKTALKAIYCLSVDSRIHKLKIESLTGVDKVIALLNNTYRHFMIDVIDLQKEHFNFCTKLASSTSINSITRPTEGLFYKQIIEQTLNV</sequence>
<evidence type="ECO:0000313" key="2">
    <source>
        <dbReference type="Proteomes" id="UP000075663"/>
    </source>
</evidence>
<dbReference type="RefSeq" id="WP_062300606.1">
    <property type="nucleotide sequence ID" value="NZ_LRPB01000012.1"/>
</dbReference>
<evidence type="ECO:0000313" key="1">
    <source>
        <dbReference type="EMBL" id="KYG84709.1"/>
    </source>
</evidence>
<dbReference type="InterPro" id="IPR027417">
    <property type="entry name" value="P-loop_NTPase"/>
</dbReference>